<dbReference type="PANTHER" id="PTHR35370:SF4">
    <property type="entry name" value="TYPE VI SECRETION SYSTEM BASEPLATE SUBUNIT TSSF"/>
    <property type="match status" value="1"/>
</dbReference>
<protein>
    <submittedName>
        <fullName evidence="1">Type VI secretion protein</fullName>
    </submittedName>
</protein>
<dbReference type="AlphaFoldDB" id="A0A377V789"/>
<gene>
    <name evidence="1" type="primary">vasA_2</name>
    <name evidence="1" type="ORF">NCTC13443_06087</name>
</gene>
<evidence type="ECO:0000313" key="1">
    <source>
        <dbReference type="EMBL" id="STT06139.1"/>
    </source>
</evidence>
<dbReference type="EMBL" id="UGKT01000001">
    <property type="protein sequence ID" value="STT06139.1"/>
    <property type="molecule type" value="Genomic_DNA"/>
</dbReference>
<name>A0A377V789_KLEPN</name>
<reference evidence="1 2" key="1">
    <citation type="submission" date="2018-06" db="EMBL/GenBank/DDBJ databases">
        <authorList>
            <consortium name="Pathogen Informatics"/>
            <person name="Doyle S."/>
        </authorList>
    </citation>
    <scope>NUCLEOTIDE SEQUENCE [LARGE SCALE GENOMIC DNA]</scope>
    <source>
        <strain evidence="1 2">NCTC13443</strain>
    </source>
</reference>
<organism evidence="1 2">
    <name type="scientific">Klebsiella pneumoniae</name>
    <dbReference type="NCBI Taxonomy" id="573"/>
    <lineage>
        <taxon>Bacteria</taxon>
        <taxon>Pseudomonadati</taxon>
        <taxon>Pseudomonadota</taxon>
        <taxon>Gammaproteobacteria</taxon>
        <taxon>Enterobacterales</taxon>
        <taxon>Enterobacteriaceae</taxon>
        <taxon>Klebsiella/Raoultella group</taxon>
        <taxon>Klebsiella</taxon>
        <taxon>Klebsiella pneumoniae complex</taxon>
    </lineage>
</organism>
<dbReference type="InterPro" id="IPR010272">
    <property type="entry name" value="T6SS_TssF"/>
</dbReference>
<proteinExistence type="predicted"/>
<dbReference type="Pfam" id="PF05947">
    <property type="entry name" value="T6SS_TssF"/>
    <property type="match status" value="1"/>
</dbReference>
<sequence length="216" mass="24743">MGRRIRYRRLLEDETLSLSLTGTNGQLPRKALQSTVLDTPSTPRSIHCGCATCARRRSPVYPPARDRFHWRVLSHLGSNFLSMMDNAEILRGTLALYDWTESEMNRRRLEAIVDVQHHLIQRFEKGFLLRGVDIQVTLDSNGFAGEGDITPVWRTAAPLFRPVCRHPLIYSVDADSATYRKMFAMDRTPQPARTGLTERLAPDINRINFYRFLPAS</sequence>
<dbReference type="Proteomes" id="UP000255518">
    <property type="component" value="Unassembled WGS sequence"/>
</dbReference>
<dbReference type="PANTHER" id="PTHR35370">
    <property type="entry name" value="CYTOPLASMIC PROTEIN-RELATED-RELATED"/>
    <property type="match status" value="1"/>
</dbReference>
<accession>A0A377V789</accession>
<evidence type="ECO:0000313" key="2">
    <source>
        <dbReference type="Proteomes" id="UP000255518"/>
    </source>
</evidence>